<dbReference type="SUPFAM" id="SSF55785">
    <property type="entry name" value="PYP-like sensor domain (PAS domain)"/>
    <property type="match status" value="1"/>
</dbReference>
<name>A0A1I3MVP1_9BACT</name>
<dbReference type="Gene3D" id="3.30.450.20">
    <property type="entry name" value="PAS domain"/>
    <property type="match status" value="2"/>
</dbReference>
<proteinExistence type="predicted"/>
<keyword evidence="2" id="KW-1185">Reference proteome</keyword>
<evidence type="ECO:0000313" key="2">
    <source>
        <dbReference type="Proteomes" id="UP000198635"/>
    </source>
</evidence>
<dbReference type="RefSeq" id="WP_092372470.1">
    <property type="nucleotide sequence ID" value="NZ_FORX01000001.1"/>
</dbReference>
<gene>
    <name evidence="1" type="ORF">SAMN04488082_10192</name>
</gene>
<accession>A0A1I3MVP1</accession>
<organism evidence="1 2">
    <name type="scientific">Desulfomicrobium apsheronum</name>
    <dbReference type="NCBI Taxonomy" id="52560"/>
    <lineage>
        <taxon>Bacteria</taxon>
        <taxon>Pseudomonadati</taxon>
        <taxon>Thermodesulfobacteriota</taxon>
        <taxon>Desulfovibrionia</taxon>
        <taxon>Desulfovibrionales</taxon>
        <taxon>Desulfomicrobiaceae</taxon>
        <taxon>Desulfomicrobium</taxon>
    </lineage>
</organism>
<dbReference type="OrthoDB" id="5429438at2"/>
<dbReference type="EMBL" id="FORX01000001">
    <property type="protein sequence ID" value="SFJ01048.1"/>
    <property type="molecule type" value="Genomic_DNA"/>
</dbReference>
<dbReference type="STRING" id="52560.SAMN04488082_10192"/>
<sequence length="435" mass="50060">MNTQDVYDSASGLGAVHMSVEDLLSFMNDFPALLWRIEIAKSRIEFLNNNYIVSNGLDGKLLLKNIRYQQDVVVPEDAYLIGAFMESVKKGKTAATIFRARCAQNRIAWLKITGATNSWDPRYYYGFLLNVTDTVEQIKAILDKDVDIWSLLDDTYNAALVLDYDSRKVLCCNAAACDLFEMNRGELLRLTLNDLYRESMKTAVESMLEQVLLLRKWTGKLDFYQSGKRAFFTSETVVRHMNCGGKRLLRVKFANPKIGRERARPRRLFSDDSRRERLIHELSMVRDDIEAVMRVAFESALDDEKYDVIMFSDVHVRRNQVYVYYAGNQPMSLEQGHRFAYSGTIAEDISRFQLSHLTVDDTQESIKPIDWALFVPQGIRSYFARPFFSRGALRTVLIVCSRRPNTFSGVTVGDFEDLLAPINEAVKMWRQSGRR</sequence>
<dbReference type="InterPro" id="IPR035965">
    <property type="entry name" value="PAS-like_dom_sf"/>
</dbReference>
<evidence type="ECO:0008006" key="3">
    <source>
        <dbReference type="Google" id="ProtNLM"/>
    </source>
</evidence>
<evidence type="ECO:0000313" key="1">
    <source>
        <dbReference type="EMBL" id="SFJ01048.1"/>
    </source>
</evidence>
<dbReference type="Proteomes" id="UP000198635">
    <property type="component" value="Unassembled WGS sequence"/>
</dbReference>
<dbReference type="AlphaFoldDB" id="A0A1I3MVP1"/>
<protein>
    <recommendedName>
        <fullName evidence="3">PAS domain-containing protein</fullName>
    </recommendedName>
</protein>
<reference evidence="2" key="1">
    <citation type="submission" date="2016-10" db="EMBL/GenBank/DDBJ databases">
        <authorList>
            <person name="Varghese N."/>
            <person name="Submissions S."/>
        </authorList>
    </citation>
    <scope>NUCLEOTIDE SEQUENCE [LARGE SCALE GENOMIC DNA]</scope>
    <source>
        <strain evidence="2">DSM 5918</strain>
    </source>
</reference>